<organism evidence="1 2">
    <name type="scientific">Leptospira interrogans str. UI 12758</name>
    <dbReference type="NCBI Taxonomy" id="1049938"/>
    <lineage>
        <taxon>Bacteria</taxon>
        <taxon>Pseudomonadati</taxon>
        <taxon>Spirochaetota</taxon>
        <taxon>Spirochaetia</taxon>
        <taxon>Leptospirales</taxon>
        <taxon>Leptospiraceae</taxon>
        <taxon>Leptospira</taxon>
    </lineage>
</organism>
<name>A0A0E2DND0_LEPIR</name>
<keyword evidence="1" id="KW-0238">DNA-binding</keyword>
<dbReference type="EMBL" id="AHNR02000004">
    <property type="protein sequence ID" value="EKR57157.1"/>
    <property type="molecule type" value="Genomic_DNA"/>
</dbReference>
<protein>
    <submittedName>
        <fullName evidence="1">Homeodomain-like domain protein</fullName>
    </submittedName>
</protein>
<keyword evidence="1" id="KW-0371">Homeobox</keyword>
<dbReference type="Proteomes" id="UP000001340">
    <property type="component" value="Unassembled WGS sequence"/>
</dbReference>
<comment type="caution">
    <text evidence="1">The sequence shown here is derived from an EMBL/GenBank/DDBJ whole genome shotgun (WGS) entry which is preliminary data.</text>
</comment>
<dbReference type="GO" id="GO:0003677">
    <property type="term" value="F:DNA binding"/>
    <property type="evidence" value="ECO:0007669"/>
    <property type="project" value="UniProtKB-KW"/>
</dbReference>
<dbReference type="RefSeq" id="WP_002122243.1">
    <property type="nucleotide sequence ID" value="NZ_AHNR02000004.1"/>
</dbReference>
<dbReference type="Pfam" id="PF13384">
    <property type="entry name" value="HTH_23"/>
    <property type="match status" value="1"/>
</dbReference>
<evidence type="ECO:0000313" key="1">
    <source>
        <dbReference type="EMBL" id="EKR57157.1"/>
    </source>
</evidence>
<reference evidence="1 2" key="1">
    <citation type="submission" date="2012-10" db="EMBL/GenBank/DDBJ databases">
        <authorList>
            <person name="Harkins D.M."/>
            <person name="Durkin A.S."/>
            <person name="Brinkac L.M."/>
            <person name="Haft D.H."/>
            <person name="Selengut J.D."/>
            <person name="Sanka R."/>
            <person name="DePew J."/>
            <person name="Purushe J."/>
            <person name="Chanthongthip A."/>
            <person name="Lattana O."/>
            <person name="Phetsouvanh R."/>
            <person name="Newton P.N."/>
            <person name="Vinetz J.M."/>
            <person name="Sutton G.G."/>
            <person name="Nierman W.C."/>
            <person name="Fouts D.E."/>
        </authorList>
    </citation>
    <scope>NUCLEOTIDE SEQUENCE [LARGE SCALE GENOMIC DNA]</scope>
    <source>
        <strain evidence="1 2">UI 12758</strain>
    </source>
</reference>
<accession>A0A0E2DND0</accession>
<gene>
    <name evidence="1" type="ORF">LEP1GSC105_0165</name>
</gene>
<sequence length="174" mass="20016">MKTKRAKTGQNRKSPKRATFELPYDNPHKNINFEQFQAIFLLLDGATIKDTARQIAVSESTVKRWLYSDEPVGINFRSAYEKEAGQRIEAMRINADTIASDLYSVFNDWISKLKKKKGKLNPKEVQQVLSYLTNSKYLFKNKIEAEAESSRKKILSGLESLLEEKLIEHISSNE</sequence>
<dbReference type="AlphaFoldDB" id="A0A0E2DND0"/>
<proteinExistence type="predicted"/>
<evidence type="ECO:0000313" key="2">
    <source>
        <dbReference type="Proteomes" id="UP000001340"/>
    </source>
</evidence>